<evidence type="ECO:0000313" key="2">
    <source>
        <dbReference type="Proteomes" id="UP001054945"/>
    </source>
</evidence>
<dbReference type="EMBL" id="BPLR01003052">
    <property type="protein sequence ID" value="GIX80637.1"/>
    <property type="molecule type" value="Genomic_DNA"/>
</dbReference>
<evidence type="ECO:0000313" key="1">
    <source>
        <dbReference type="EMBL" id="GIX80637.1"/>
    </source>
</evidence>
<comment type="caution">
    <text evidence="1">The sequence shown here is derived from an EMBL/GenBank/DDBJ whole genome shotgun (WGS) entry which is preliminary data.</text>
</comment>
<protein>
    <submittedName>
        <fullName evidence="1">Uncharacterized protein</fullName>
    </submittedName>
</protein>
<gene>
    <name evidence="1" type="ORF">CEXT_775061</name>
</gene>
<keyword evidence="2" id="KW-1185">Reference proteome</keyword>
<dbReference type="AlphaFoldDB" id="A0AAV4NAT0"/>
<accession>A0AAV4NAT0</accession>
<sequence>MQTVPQNSRQGEHVVHERIRCQRSAIIRINSSSDIAILGTECDANGIFVRRNCEPRSLVCFMDLRSVSLLWDSKWMISKGKSSF</sequence>
<proteinExistence type="predicted"/>
<reference evidence="1 2" key="1">
    <citation type="submission" date="2021-06" db="EMBL/GenBank/DDBJ databases">
        <title>Caerostris extrusa draft genome.</title>
        <authorList>
            <person name="Kono N."/>
            <person name="Arakawa K."/>
        </authorList>
    </citation>
    <scope>NUCLEOTIDE SEQUENCE [LARGE SCALE GENOMIC DNA]</scope>
</reference>
<dbReference type="Proteomes" id="UP001054945">
    <property type="component" value="Unassembled WGS sequence"/>
</dbReference>
<name>A0AAV4NAT0_CAEEX</name>
<organism evidence="1 2">
    <name type="scientific">Caerostris extrusa</name>
    <name type="common">Bark spider</name>
    <name type="synonym">Caerostris bankana</name>
    <dbReference type="NCBI Taxonomy" id="172846"/>
    <lineage>
        <taxon>Eukaryota</taxon>
        <taxon>Metazoa</taxon>
        <taxon>Ecdysozoa</taxon>
        <taxon>Arthropoda</taxon>
        <taxon>Chelicerata</taxon>
        <taxon>Arachnida</taxon>
        <taxon>Araneae</taxon>
        <taxon>Araneomorphae</taxon>
        <taxon>Entelegynae</taxon>
        <taxon>Araneoidea</taxon>
        <taxon>Araneidae</taxon>
        <taxon>Caerostris</taxon>
    </lineage>
</organism>